<name>A0A2T4PSQ7_9STAP</name>
<dbReference type="Pfam" id="PF01515">
    <property type="entry name" value="PTA_PTB"/>
    <property type="match status" value="1"/>
</dbReference>
<keyword evidence="2" id="KW-0808">Transferase</keyword>
<proteinExistence type="inferred from homology"/>
<evidence type="ECO:0000259" key="4">
    <source>
        <dbReference type="Pfam" id="PF01515"/>
    </source>
</evidence>
<organism evidence="5 6">
    <name type="scientific">Mammaliicoccus vitulinus</name>
    <dbReference type="NCBI Taxonomy" id="71237"/>
    <lineage>
        <taxon>Bacteria</taxon>
        <taxon>Bacillati</taxon>
        <taxon>Bacillota</taxon>
        <taxon>Bacilli</taxon>
        <taxon>Bacillales</taxon>
        <taxon>Staphylococcaceae</taxon>
        <taxon>Mammaliicoccus</taxon>
    </lineage>
</organism>
<dbReference type="SUPFAM" id="SSF53659">
    <property type="entry name" value="Isocitrate/Isopropylmalate dehydrogenase-like"/>
    <property type="match status" value="1"/>
</dbReference>
<dbReference type="PANTHER" id="PTHR43356">
    <property type="entry name" value="PHOSPHATE ACETYLTRANSFERASE"/>
    <property type="match status" value="1"/>
</dbReference>
<keyword evidence="3" id="KW-0012">Acyltransferase</keyword>
<dbReference type="EMBL" id="PZFK01000015">
    <property type="protein sequence ID" value="PTI29363.1"/>
    <property type="molecule type" value="Genomic_DNA"/>
</dbReference>
<gene>
    <name evidence="5" type="ORF">BU072_08375</name>
</gene>
<dbReference type="PANTHER" id="PTHR43356:SF2">
    <property type="entry name" value="PHOSPHATE ACETYLTRANSFERASE"/>
    <property type="match status" value="1"/>
</dbReference>
<accession>A0A2T4PSQ7</accession>
<dbReference type="RefSeq" id="WP_107557101.1">
    <property type="nucleotide sequence ID" value="NZ_CP120130.1"/>
</dbReference>
<dbReference type="InterPro" id="IPR012147">
    <property type="entry name" value="P_Ac_Bu_trans"/>
</dbReference>
<evidence type="ECO:0000256" key="3">
    <source>
        <dbReference type="ARBA" id="ARBA00023315"/>
    </source>
</evidence>
<dbReference type="Gene3D" id="3.40.718.10">
    <property type="entry name" value="Isopropylmalate Dehydrogenase"/>
    <property type="match status" value="1"/>
</dbReference>
<protein>
    <recommendedName>
        <fullName evidence="4">Phosphate acetyl/butaryl transferase domain-containing protein</fullName>
    </recommendedName>
</protein>
<dbReference type="GO" id="GO:0016746">
    <property type="term" value="F:acyltransferase activity"/>
    <property type="evidence" value="ECO:0007669"/>
    <property type="project" value="UniProtKB-KW"/>
</dbReference>
<dbReference type="GO" id="GO:0006085">
    <property type="term" value="P:acetyl-CoA biosynthetic process"/>
    <property type="evidence" value="ECO:0007669"/>
    <property type="project" value="UniProtKB-UniPathway"/>
</dbReference>
<feature type="domain" description="Phosphate acetyl/butaryl transferase" evidence="4">
    <location>
        <begin position="83"/>
        <end position="289"/>
    </location>
</feature>
<dbReference type="UniPathway" id="UPA00340">
    <property type="reaction ID" value="UER00459"/>
</dbReference>
<comment type="caution">
    <text evidence="5">The sequence shown here is derived from an EMBL/GenBank/DDBJ whole genome shotgun (WGS) entry which is preliminary data.</text>
</comment>
<evidence type="ECO:0000256" key="1">
    <source>
        <dbReference type="ARBA" id="ARBA00005656"/>
    </source>
</evidence>
<reference evidence="5 6" key="1">
    <citation type="journal article" date="2016" name="Front. Microbiol.">
        <title>Comprehensive Phylogenetic Analysis of Bovine Non-aureus Staphylococci Species Based on Whole-Genome Sequencing.</title>
        <authorList>
            <person name="Naushad S."/>
            <person name="Barkema H.W."/>
            <person name="Luby C."/>
            <person name="Condas L.A."/>
            <person name="Nobrega D.B."/>
            <person name="Carson D.A."/>
            <person name="De Buck J."/>
        </authorList>
    </citation>
    <scope>NUCLEOTIDE SEQUENCE [LARGE SCALE GENOMIC DNA]</scope>
    <source>
        <strain evidence="5 6">SNUC 2204</strain>
    </source>
</reference>
<dbReference type="Proteomes" id="UP000241209">
    <property type="component" value="Unassembled WGS sequence"/>
</dbReference>
<dbReference type="InterPro" id="IPR002505">
    <property type="entry name" value="PTA_PTB"/>
</dbReference>
<dbReference type="AlphaFoldDB" id="A0A2T4PSQ7"/>
<evidence type="ECO:0000313" key="5">
    <source>
        <dbReference type="EMBL" id="PTI29363.1"/>
    </source>
</evidence>
<sequence>MQFKDMINKGKNISATIAVCKSNDEGVIKAVVKAVKNTNANFILFDEQPQDELIRSFNLTHDEFNRIKIIQTEDEAHTISECVKSVDDGQADLIMKGLVATSTLLKEVLKDKYNLKTESRMSHIALFNVPEYHKMLAISDVAMNISPNKEQKIVITRNLVACLQKIGIDSPKVAILSAIESVNPKMQSSVDANEIVSYFRKEMPKLEIEGPLAFDAAINKRASIIKNIDSNISGNVDGVVVPQIESGNILYKSLIYLSKADVASVIFGAKIPIILTSRSDSSRDKFHSICSALMLI</sequence>
<dbReference type="InterPro" id="IPR050500">
    <property type="entry name" value="Phos_Acetyltrans/Butyryltrans"/>
</dbReference>
<comment type="similarity">
    <text evidence="1">Belongs to the phosphate acetyltransferase and butyryltransferase family.</text>
</comment>
<evidence type="ECO:0000313" key="6">
    <source>
        <dbReference type="Proteomes" id="UP000241209"/>
    </source>
</evidence>
<evidence type="ECO:0000256" key="2">
    <source>
        <dbReference type="ARBA" id="ARBA00022679"/>
    </source>
</evidence>
<dbReference type="STRING" id="1167632.GCA_000286335_01020"/>
<dbReference type="PIRSF" id="PIRSF000428">
    <property type="entry name" value="P_Ac_trans"/>
    <property type="match status" value="1"/>
</dbReference>